<evidence type="ECO:0000313" key="3">
    <source>
        <dbReference type="Proteomes" id="UP000770015"/>
    </source>
</evidence>
<dbReference type="SUPFAM" id="SSF52540">
    <property type="entry name" value="P-loop containing nucleoside triphosphate hydrolases"/>
    <property type="match status" value="1"/>
</dbReference>
<comment type="caution">
    <text evidence="2">The sequence shown here is derived from an EMBL/GenBank/DDBJ whole genome shotgun (WGS) entry which is preliminary data.</text>
</comment>
<dbReference type="Pfam" id="PF00004">
    <property type="entry name" value="AAA"/>
    <property type="match status" value="1"/>
</dbReference>
<reference evidence="2" key="1">
    <citation type="journal article" date="2021" name="Nat. Commun.">
        <title>Genetic determinants of endophytism in the Arabidopsis root mycobiome.</title>
        <authorList>
            <person name="Mesny F."/>
            <person name="Miyauchi S."/>
            <person name="Thiergart T."/>
            <person name="Pickel B."/>
            <person name="Atanasova L."/>
            <person name="Karlsson M."/>
            <person name="Huettel B."/>
            <person name="Barry K.W."/>
            <person name="Haridas S."/>
            <person name="Chen C."/>
            <person name="Bauer D."/>
            <person name="Andreopoulos W."/>
            <person name="Pangilinan J."/>
            <person name="LaButti K."/>
            <person name="Riley R."/>
            <person name="Lipzen A."/>
            <person name="Clum A."/>
            <person name="Drula E."/>
            <person name="Henrissat B."/>
            <person name="Kohler A."/>
            <person name="Grigoriev I.V."/>
            <person name="Martin F.M."/>
            <person name="Hacquard S."/>
        </authorList>
    </citation>
    <scope>NUCLEOTIDE SEQUENCE</scope>
    <source>
        <strain evidence="2">MPI-SDFR-AT-0117</strain>
    </source>
</reference>
<name>A0A9P9AH08_9PEZI</name>
<gene>
    <name evidence="2" type="ORF">F5X68DRAFT_226579</name>
</gene>
<dbReference type="GO" id="GO:0016887">
    <property type="term" value="F:ATP hydrolysis activity"/>
    <property type="evidence" value="ECO:0007669"/>
    <property type="project" value="InterPro"/>
</dbReference>
<keyword evidence="3" id="KW-1185">Reference proteome</keyword>
<dbReference type="InterPro" id="IPR027417">
    <property type="entry name" value="P-loop_NTPase"/>
</dbReference>
<dbReference type="Proteomes" id="UP000770015">
    <property type="component" value="Unassembled WGS sequence"/>
</dbReference>
<dbReference type="EMBL" id="JAGSXJ010000001">
    <property type="protein sequence ID" value="KAH6697190.1"/>
    <property type="molecule type" value="Genomic_DNA"/>
</dbReference>
<protein>
    <recommendedName>
        <fullName evidence="1">ATPase AAA-type core domain-containing protein</fullName>
    </recommendedName>
</protein>
<dbReference type="OrthoDB" id="4835103at2759"/>
<feature type="domain" description="ATPase AAA-type core" evidence="1">
    <location>
        <begin position="257"/>
        <end position="286"/>
    </location>
</feature>
<dbReference type="Gene3D" id="3.40.50.300">
    <property type="entry name" value="P-loop containing nucleotide triphosphate hydrolases"/>
    <property type="match status" value="1"/>
</dbReference>
<dbReference type="AlphaFoldDB" id="A0A9P9AH08"/>
<dbReference type="InterPro" id="IPR003959">
    <property type="entry name" value="ATPase_AAA_core"/>
</dbReference>
<accession>A0A9P9AH08</accession>
<proteinExistence type="predicted"/>
<sequence length="295" mass="33417">MAASSVSPRAIVLVARSEFEYEFYDDDDPDYPDIDNFKSIQLWPVRADRIRSLLRADESAEVRHRNTRHLQRRIRRRKPHVNKPPLSMPHAQWDFLEVSQTKKFLEKKILRDSALIGGLLEYLKEPANDEQIKNGVLSIGRRAQAADTWNYDSDSEAGSDPESDEAMAMKDEWSKFPEHAQKHLREISQDESSTYELERQLLPLLVDPVVAEDALASIAIDEELVKKVVRVVEEHQNPDAVESQYGILEREQTGGALFYGPPGTGKTLLARVLAAKTNSIVISATTTDVQVYYSG</sequence>
<organism evidence="2 3">
    <name type="scientific">Plectosphaerella plurivora</name>
    <dbReference type="NCBI Taxonomy" id="936078"/>
    <lineage>
        <taxon>Eukaryota</taxon>
        <taxon>Fungi</taxon>
        <taxon>Dikarya</taxon>
        <taxon>Ascomycota</taxon>
        <taxon>Pezizomycotina</taxon>
        <taxon>Sordariomycetes</taxon>
        <taxon>Hypocreomycetidae</taxon>
        <taxon>Glomerellales</taxon>
        <taxon>Plectosphaerellaceae</taxon>
        <taxon>Plectosphaerella</taxon>
    </lineage>
</organism>
<evidence type="ECO:0000313" key="2">
    <source>
        <dbReference type="EMBL" id="KAH6697190.1"/>
    </source>
</evidence>
<dbReference type="GO" id="GO:0005524">
    <property type="term" value="F:ATP binding"/>
    <property type="evidence" value="ECO:0007669"/>
    <property type="project" value="InterPro"/>
</dbReference>
<evidence type="ECO:0000259" key="1">
    <source>
        <dbReference type="Pfam" id="PF00004"/>
    </source>
</evidence>